<reference evidence="1" key="1">
    <citation type="journal article" date="2022" name="bioRxiv">
        <title>Sequencing and chromosome-scale assembly of the giantPleurodeles waltlgenome.</title>
        <authorList>
            <person name="Brown T."/>
            <person name="Elewa A."/>
            <person name="Iarovenko S."/>
            <person name="Subramanian E."/>
            <person name="Araus A.J."/>
            <person name="Petzold A."/>
            <person name="Susuki M."/>
            <person name="Suzuki K.-i.T."/>
            <person name="Hayashi T."/>
            <person name="Toyoda A."/>
            <person name="Oliveira C."/>
            <person name="Osipova E."/>
            <person name="Leigh N.D."/>
            <person name="Simon A."/>
            <person name="Yun M.H."/>
        </authorList>
    </citation>
    <scope>NUCLEOTIDE SEQUENCE</scope>
    <source>
        <strain evidence="1">20211129_DDA</strain>
        <tissue evidence="1">Liver</tissue>
    </source>
</reference>
<proteinExistence type="predicted"/>
<protein>
    <submittedName>
        <fullName evidence="1">Uncharacterized protein</fullName>
    </submittedName>
</protein>
<dbReference type="AlphaFoldDB" id="A0AAV7U289"/>
<dbReference type="EMBL" id="JANPWB010000006">
    <property type="protein sequence ID" value="KAJ1181817.1"/>
    <property type="molecule type" value="Genomic_DNA"/>
</dbReference>
<evidence type="ECO:0000313" key="1">
    <source>
        <dbReference type="EMBL" id="KAJ1181817.1"/>
    </source>
</evidence>
<dbReference type="Proteomes" id="UP001066276">
    <property type="component" value="Chromosome 3_2"/>
</dbReference>
<comment type="caution">
    <text evidence="1">The sequence shown here is derived from an EMBL/GenBank/DDBJ whole genome shotgun (WGS) entry which is preliminary data.</text>
</comment>
<gene>
    <name evidence="1" type="ORF">NDU88_007016</name>
</gene>
<organism evidence="1 2">
    <name type="scientific">Pleurodeles waltl</name>
    <name type="common">Iberian ribbed newt</name>
    <dbReference type="NCBI Taxonomy" id="8319"/>
    <lineage>
        <taxon>Eukaryota</taxon>
        <taxon>Metazoa</taxon>
        <taxon>Chordata</taxon>
        <taxon>Craniata</taxon>
        <taxon>Vertebrata</taxon>
        <taxon>Euteleostomi</taxon>
        <taxon>Amphibia</taxon>
        <taxon>Batrachia</taxon>
        <taxon>Caudata</taxon>
        <taxon>Salamandroidea</taxon>
        <taxon>Salamandridae</taxon>
        <taxon>Pleurodelinae</taxon>
        <taxon>Pleurodeles</taxon>
    </lineage>
</organism>
<evidence type="ECO:0000313" key="2">
    <source>
        <dbReference type="Proteomes" id="UP001066276"/>
    </source>
</evidence>
<sequence>MGRRPEVLGRATVRQRRVVLCARWRGLSAGAASGWKSSGPPSVHAWKYSFEVWAGAEGVALKREDVLGLRKYPLSDSWEEMLLRLQNMSGGSAVEESV</sequence>
<name>A0AAV7U289_PLEWA</name>
<keyword evidence="2" id="KW-1185">Reference proteome</keyword>
<accession>A0AAV7U289</accession>